<keyword evidence="3" id="KW-1185">Reference proteome</keyword>
<dbReference type="HOGENOM" id="CLU_1129210_0_0_1"/>
<dbReference type="KEGG" id="lbc:LACBIDRAFT_399284"/>
<proteinExistence type="predicted"/>
<dbReference type="OrthoDB" id="447173at2759"/>
<feature type="domain" description="Dynein heavy chain tail" evidence="1">
    <location>
        <begin position="19"/>
        <end position="75"/>
    </location>
</feature>
<dbReference type="EMBL" id="DS547100">
    <property type="protein sequence ID" value="EDR09228.1"/>
    <property type="molecule type" value="Genomic_DNA"/>
</dbReference>
<dbReference type="RefSeq" id="XP_001880541.1">
    <property type="nucleotide sequence ID" value="XM_001880506.1"/>
</dbReference>
<gene>
    <name evidence="2" type="ORF">LACBIDRAFT_399284</name>
</gene>
<sequence>MFWRTTSPSRTITSYQHPIKAIQAVTTLGRDVSSGATSQAISFWLSLERALDGIEARLGSREVGMIMDALRNAKTFSVIMGTVKPTNDHSTTSPPSTYLDEVCELFNPHLNRNSHYPPTQSVNSPLVEAILRDLNDVLLRILTSHGLAYSPYPTFDCLLAQTTGIFGTWDDLIKEFTNVLREATRKRRDNVIPAHWKLVEWVEQLAVMTDLTRGLALGENKQEEAYPTPSYLDFGQIAPHPHPDLD</sequence>
<dbReference type="Pfam" id="PF08385">
    <property type="entry name" value="DHC_N1"/>
    <property type="match status" value="1"/>
</dbReference>
<dbReference type="Proteomes" id="UP000001194">
    <property type="component" value="Unassembled WGS sequence"/>
</dbReference>
<organism evidence="3">
    <name type="scientific">Laccaria bicolor (strain S238N-H82 / ATCC MYA-4686)</name>
    <name type="common">Bicoloured deceiver</name>
    <name type="synonym">Laccaria laccata var. bicolor</name>
    <dbReference type="NCBI Taxonomy" id="486041"/>
    <lineage>
        <taxon>Eukaryota</taxon>
        <taxon>Fungi</taxon>
        <taxon>Dikarya</taxon>
        <taxon>Basidiomycota</taxon>
        <taxon>Agaricomycotina</taxon>
        <taxon>Agaricomycetes</taxon>
        <taxon>Agaricomycetidae</taxon>
        <taxon>Agaricales</taxon>
        <taxon>Agaricineae</taxon>
        <taxon>Hydnangiaceae</taxon>
        <taxon>Laccaria</taxon>
    </lineage>
</organism>
<dbReference type="InParanoid" id="B0D9D6"/>
<evidence type="ECO:0000313" key="2">
    <source>
        <dbReference type="EMBL" id="EDR09228.1"/>
    </source>
</evidence>
<dbReference type="STRING" id="486041.B0D9D6"/>
<evidence type="ECO:0000259" key="1">
    <source>
        <dbReference type="Pfam" id="PF08385"/>
    </source>
</evidence>
<evidence type="ECO:0000313" key="3">
    <source>
        <dbReference type="Proteomes" id="UP000001194"/>
    </source>
</evidence>
<name>B0D9D6_LACBS</name>
<reference evidence="2 3" key="1">
    <citation type="journal article" date="2008" name="Nature">
        <title>The genome of Laccaria bicolor provides insights into mycorrhizal symbiosis.</title>
        <authorList>
            <person name="Martin F."/>
            <person name="Aerts A."/>
            <person name="Ahren D."/>
            <person name="Brun A."/>
            <person name="Danchin E.G.J."/>
            <person name="Duchaussoy F."/>
            <person name="Gibon J."/>
            <person name="Kohler A."/>
            <person name="Lindquist E."/>
            <person name="Pereda V."/>
            <person name="Salamov A."/>
            <person name="Shapiro H.J."/>
            <person name="Wuyts J."/>
            <person name="Blaudez D."/>
            <person name="Buee M."/>
            <person name="Brokstein P."/>
            <person name="Canbaeck B."/>
            <person name="Cohen D."/>
            <person name="Courty P.E."/>
            <person name="Coutinho P.M."/>
            <person name="Delaruelle C."/>
            <person name="Detter J.C."/>
            <person name="Deveau A."/>
            <person name="DiFazio S."/>
            <person name="Duplessis S."/>
            <person name="Fraissinet-Tachet L."/>
            <person name="Lucic E."/>
            <person name="Frey-Klett P."/>
            <person name="Fourrey C."/>
            <person name="Feussner I."/>
            <person name="Gay G."/>
            <person name="Grimwood J."/>
            <person name="Hoegger P.J."/>
            <person name="Jain P."/>
            <person name="Kilaru S."/>
            <person name="Labbe J."/>
            <person name="Lin Y.C."/>
            <person name="Legue V."/>
            <person name="Le Tacon F."/>
            <person name="Marmeisse R."/>
            <person name="Melayah D."/>
            <person name="Montanini B."/>
            <person name="Muratet M."/>
            <person name="Nehls U."/>
            <person name="Niculita-Hirzel H."/>
            <person name="Oudot-Le Secq M.P."/>
            <person name="Peter M."/>
            <person name="Quesneville H."/>
            <person name="Rajashekar B."/>
            <person name="Reich M."/>
            <person name="Rouhier N."/>
            <person name="Schmutz J."/>
            <person name="Yin T."/>
            <person name="Chalot M."/>
            <person name="Henrissat B."/>
            <person name="Kuees U."/>
            <person name="Lucas S."/>
            <person name="Van de Peer Y."/>
            <person name="Podila G.K."/>
            <person name="Polle A."/>
            <person name="Pukkila P.J."/>
            <person name="Richardson P.M."/>
            <person name="Rouze P."/>
            <person name="Sanders I.R."/>
            <person name="Stajich J.E."/>
            <person name="Tunlid A."/>
            <person name="Tuskan G."/>
            <person name="Grigoriev I.V."/>
        </authorList>
    </citation>
    <scope>NUCLEOTIDE SEQUENCE [LARGE SCALE GENOMIC DNA]</scope>
    <source>
        <strain evidence="3">S238N-H82 / ATCC MYA-4686</strain>
    </source>
</reference>
<dbReference type="GeneID" id="6075855"/>
<protein>
    <submittedName>
        <fullName evidence="2">Predicted protein</fullName>
    </submittedName>
</protein>
<dbReference type="AlphaFoldDB" id="B0D9D6"/>
<accession>B0D9D6</accession>
<dbReference type="InterPro" id="IPR013594">
    <property type="entry name" value="Dynein_heavy_tail"/>
</dbReference>